<evidence type="ECO:0000313" key="2">
    <source>
        <dbReference type="EMBL" id="GFE52637.1"/>
    </source>
</evidence>
<sequence>MILPLAFVLFVIQVYGYSRTRVVVPVDSSINLVRRRGAFPPHPSSTAARDNGASNDDCLDISSVNLQRKQLLLSSDGIIPQNRESSLLPLELSNAVLISNISDIASFPIVSIDYGSRFVGLSLHHMGRSEVLRNIYNTGDVDALCSSIYSLVKEKVQTPARYILLVGLPISRENITDGRCLFQSLYNLDFATRLSRYIRDRHLESYGNWEHMFVNKSEDPHQLQIDHSCIACSFGLETCLYNKACEERFLLEPSDYGSASVIGVSEEHSSYQTAIFDDTAKRRDALASIIIYRNFIELLNSQQQNRLPFVILPSNNNIFRNHTKGDCLMLYKSLCSKIAKRFAK</sequence>
<evidence type="ECO:0000313" key="3">
    <source>
        <dbReference type="Proteomes" id="UP001057455"/>
    </source>
</evidence>
<dbReference type="Proteomes" id="UP001057455">
    <property type="component" value="Unassembled WGS sequence"/>
</dbReference>
<comment type="caution">
    <text evidence="2">The sequence shown here is derived from an EMBL/GenBank/DDBJ whole genome shotgun (WGS) entry which is preliminary data.</text>
</comment>
<dbReference type="AlphaFoldDB" id="A0A9W5T9X9"/>
<keyword evidence="1" id="KW-0732">Signal</keyword>
<keyword evidence="3" id="KW-1185">Reference proteome</keyword>
<dbReference type="OrthoDB" id="366119at2759"/>
<organism evidence="2 3">
    <name type="scientific">Babesia ovis</name>
    <dbReference type="NCBI Taxonomy" id="5869"/>
    <lineage>
        <taxon>Eukaryota</taxon>
        <taxon>Sar</taxon>
        <taxon>Alveolata</taxon>
        <taxon>Apicomplexa</taxon>
        <taxon>Aconoidasida</taxon>
        <taxon>Piroplasmida</taxon>
        <taxon>Babesiidae</taxon>
        <taxon>Babesia</taxon>
    </lineage>
</organism>
<protein>
    <submittedName>
        <fullName evidence="2">Holliday junction resolvase, putative</fullName>
    </submittedName>
</protein>
<reference evidence="2" key="1">
    <citation type="submission" date="2019-12" db="EMBL/GenBank/DDBJ databases">
        <title>Genome sequence of Babesia ovis.</title>
        <authorList>
            <person name="Yamagishi J."/>
            <person name="Sevinc F."/>
            <person name="Xuan X."/>
        </authorList>
    </citation>
    <scope>NUCLEOTIDE SEQUENCE</scope>
    <source>
        <strain evidence="2">Selcuk</strain>
    </source>
</reference>
<proteinExistence type="predicted"/>
<evidence type="ECO:0000256" key="1">
    <source>
        <dbReference type="SAM" id="SignalP"/>
    </source>
</evidence>
<gene>
    <name evidence="2" type="ORF">BaOVIS_000410</name>
</gene>
<accession>A0A9W5T9X9</accession>
<feature type="signal peptide" evidence="1">
    <location>
        <begin position="1"/>
        <end position="16"/>
    </location>
</feature>
<dbReference type="EMBL" id="BLIY01000001">
    <property type="protein sequence ID" value="GFE52637.1"/>
    <property type="molecule type" value="Genomic_DNA"/>
</dbReference>
<feature type="chain" id="PRO_5040744238" evidence="1">
    <location>
        <begin position="17"/>
        <end position="344"/>
    </location>
</feature>
<name>A0A9W5T9X9_BABOV</name>